<accession>A0A0H5QQ30</accession>
<feature type="transmembrane region" description="Helical" evidence="1">
    <location>
        <begin position="404"/>
        <end position="429"/>
    </location>
</feature>
<keyword evidence="1" id="KW-1133">Transmembrane helix</keyword>
<name>A0A0H5QQ30_9EUKA</name>
<dbReference type="PANTHER" id="PTHR21274">
    <property type="entry name" value="MECKELIN"/>
    <property type="match status" value="1"/>
</dbReference>
<dbReference type="InterPro" id="IPR019170">
    <property type="entry name" value="Meckelin"/>
</dbReference>
<proteinExistence type="predicted"/>
<dbReference type="GO" id="GO:0060271">
    <property type="term" value="P:cilium assembly"/>
    <property type="evidence" value="ECO:0007669"/>
    <property type="project" value="InterPro"/>
</dbReference>
<feature type="transmembrane region" description="Helical" evidence="1">
    <location>
        <begin position="297"/>
        <end position="319"/>
    </location>
</feature>
<protein>
    <recommendedName>
        <fullName evidence="3">Meckelin</fullName>
    </recommendedName>
</protein>
<dbReference type="AlphaFoldDB" id="A0A0H5QQ30"/>
<dbReference type="EMBL" id="HACM01003753">
    <property type="protein sequence ID" value="CRZ04195.1"/>
    <property type="molecule type" value="Transcribed_RNA"/>
</dbReference>
<dbReference type="Pfam" id="PF09773">
    <property type="entry name" value="Meckelin"/>
    <property type="match status" value="1"/>
</dbReference>
<keyword evidence="1" id="KW-0472">Membrane</keyword>
<evidence type="ECO:0000256" key="1">
    <source>
        <dbReference type="SAM" id="Phobius"/>
    </source>
</evidence>
<dbReference type="GO" id="GO:0036038">
    <property type="term" value="C:MKS complex"/>
    <property type="evidence" value="ECO:0007669"/>
    <property type="project" value="InterPro"/>
</dbReference>
<evidence type="ECO:0008006" key="3">
    <source>
        <dbReference type="Google" id="ProtNLM"/>
    </source>
</evidence>
<reference evidence="2" key="1">
    <citation type="submission" date="2015-04" db="EMBL/GenBank/DDBJ databases">
        <title>The genome sequence of the plant pathogenic Rhizarian Plasmodiophora brassicae reveals insights in its biotrophic life cycle and the origin of chitin synthesis.</title>
        <authorList>
            <person name="Schwelm A."/>
            <person name="Fogelqvist J."/>
            <person name="Knaust A."/>
            <person name="Julke S."/>
            <person name="Lilja T."/>
            <person name="Dhandapani V."/>
            <person name="Bonilla-Rosso G."/>
            <person name="Karlsson M."/>
            <person name="Shevchenko A."/>
            <person name="Choi S.R."/>
            <person name="Kim H.G."/>
            <person name="Park J.Y."/>
            <person name="Lim Y.P."/>
            <person name="Ludwig-Muller J."/>
            <person name="Dixelius C."/>
        </authorList>
    </citation>
    <scope>NUCLEOTIDE SEQUENCE</scope>
    <source>
        <tissue evidence="2">Potato root galls</tissue>
    </source>
</reference>
<keyword evidence="1" id="KW-0812">Transmembrane</keyword>
<feature type="transmembrane region" description="Helical" evidence="1">
    <location>
        <begin position="208"/>
        <end position="232"/>
    </location>
</feature>
<dbReference type="PANTHER" id="PTHR21274:SF0">
    <property type="entry name" value="MECKELIN"/>
    <property type="match status" value="1"/>
</dbReference>
<feature type="transmembrane region" description="Helical" evidence="1">
    <location>
        <begin position="373"/>
        <end position="392"/>
    </location>
</feature>
<evidence type="ECO:0000313" key="2">
    <source>
        <dbReference type="EMBL" id="CRZ04195.1"/>
    </source>
</evidence>
<sequence>MNLVGGVALSGSESTLQYMIVSYHLNGSLASIQPLTGELQLCPEHPARVGLFRQFGSQYENRCALSLQPLLTAPDTLFYDVFYVDNGKLFPVPVKNLNYREGGRLVNVDSSGVELTSPSARVVLHQRFVMYDNLSGRQGKTTSPPTILSYAVQTGLRVTMQSGSSSLIYPPLLVIRHSEREAVSLNDDLGSWSTVLFRAEYTKDLTSVWTAAEILFTLSLLTIGAVWLLHLWRMSLNYDVDHVNRKFLVEALSYLVLVASDILYWLVFIMCTYFLLFFKCQSTAFILLPLEDSQEEYVFTTVVIFVFFGKCFSICRVLWQQISVDLFFMDWEKPKLVSGNETGASSSVSVWRKLFVANEWNELATARNVNVDLLLIVLLFLLRGINLEYLATSQPSLSLTPGSASINILLRFAVSSGLIMLLSLAQLVYRQLVHHRLFAHQAAEFIDFMTMSNISAFVLDSNFHGYYIHGRTLHAFADSSMEEMTRQLHMERKEMVKERGLIGGKDTFEMFVTPDFRLHYISIFLEMAHLRRGLKPFSLAATTERGATKDQQGFRPGDDVALAKASAKLNRFLCSFIDRNSSTYSWAESERTFTQRVLDIPPAIRQSNMTLFYDDPNYKFTSLFLVGIEYQIVTFLAALYAVCDITFSNTFVSIMVVYAANQTLSYVRHHWGQINISKKTLVDERFLI</sequence>
<organism evidence="2">
    <name type="scientific">Spongospora subterranea</name>
    <dbReference type="NCBI Taxonomy" id="70186"/>
    <lineage>
        <taxon>Eukaryota</taxon>
        <taxon>Sar</taxon>
        <taxon>Rhizaria</taxon>
        <taxon>Endomyxa</taxon>
        <taxon>Phytomyxea</taxon>
        <taxon>Plasmodiophorida</taxon>
        <taxon>Plasmodiophoridae</taxon>
        <taxon>Spongospora</taxon>
    </lineage>
</organism>
<feature type="transmembrane region" description="Helical" evidence="1">
    <location>
        <begin position="252"/>
        <end position="277"/>
    </location>
</feature>